<protein>
    <submittedName>
        <fullName evidence="2">KTSC domain-containing protein</fullName>
    </submittedName>
</protein>
<gene>
    <name evidence="2" type="ORF">NF867_13075</name>
</gene>
<keyword evidence="3" id="KW-1185">Reference proteome</keyword>
<sequence length="119" mass="13564">MKSLLLTISLILSLGSTYSQNCHQLPKHYSSYEQAISLIKKSDFVVKEQVLTPESSFINNVGYYSCDGYLGFMIITMNGKSYLYANVPLSIWKGFKIAESKGKYYHAYINGRYKFSLTD</sequence>
<dbReference type="EMBL" id="JAMWYS010000043">
    <property type="protein sequence ID" value="MCO4293797.1"/>
    <property type="molecule type" value="Genomic_DNA"/>
</dbReference>
<proteinExistence type="predicted"/>
<dbReference type="InterPro" id="IPR025309">
    <property type="entry name" value="KTSC_dom"/>
</dbReference>
<accession>A0A9X2JCS4</accession>
<feature type="domain" description="KTSC" evidence="1">
    <location>
        <begin position="54"/>
        <end position="113"/>
    </location>
</feature>
<evidence type="ECO:0000313" key="2">
    <source>
        <dbReference type="EMBL" id="MCO4293797.1"/>
    </source>
</evidence>
<reference evidence="2" key="1">
    <citation type="submission" date="2022-06" db="EMBL/GenBank/DDBJ databases">
        <title>Solitalea sp. MAHUQ-68 isolated from rhizospheric soil.</title>
        <authorList>
            <person name="Huq M.A."/>
        </authorList>
    </citation>
    <scope>NUCLEOTIDE SEQUENCE</scope>
    <source>
        <strain evidence="2">MAHUQ-68</strain>
    </source>
</reference>
<organism evidence="2 3">
    <name type="scientific">Solitalea agri</name>
    <dbReference type="NCBI Taxonomy" id="2953739"/>
    <lineage>
        <taxon>Bacteria</taxon>
        <taxon>Pseudomonadati</taxon>
        <taxon>Bacteroidota</taxon>
        <taxon>Sphingobacteriia</taxon>
        <taxon>Sphingobacteriales</taxon>
        <taxon>Sphingobacteriaceae</taxon>
        <taxon>Solitalea</taxon>
    </lineage>
</organism>
<evidence type="ECO:0000259" key="1">
    <source>
        <dbReference type="Pfam" id="PF13619"/>
    </source>
</evidence>
<dbReference type="Pfam" id="PF13619">
    <property type="entry name" value="KTSC"/>
    <property type="match status" value="1"/>
</dbReference>
<dbReference type="AlphaFoldDB" id="A0A9X2JCS4"/>
<evidence type="ECO:0000313" key="3">
    <source>
        <dbReference type="Proteomes" id="UP001155182"/>
    </source>
</evidence>
<dbReference type="RefSeq" id="WP_252588450.1">
    <property type="nucleotide sequence ID" value="NZ_JAMWYS010000043.1"/>
</dbReference>
<comment type="caution">
    <text evidence="2">The sequence shown here is derived from an EMBL/GenBank/DDBJ whole genome shotgun (WGS) entry which is preliminary data.</text>
</comment>
<name>A0A9X2JCS4_9SPHI</name>
<dbReference type="Proteomes" id="UP001155182">
    <property type="component" value="Unassembled WGS sequence"/>
</dbReference>